<dbReference type="STRING" id="121821.GCA_001870675_01300"/>
<dbReference type="Proteomes" id="UP000249364">
    <property type="component" value="Unassembled WGS sequence"/>
</dbReference>
<keyword evidence="2" id="KW-0808">Transferase</keyword>
<keyword evidence="3" id="KW-1185">Reference proteome</keyword>
<gene>
    <name evidence="2" type="ORF">LY56_02535</name>
</gene>
<sequence length="179" mass="20323">MTPVCGPNLRLRLIEETDASYVHTLRLDPTYNTHLSSVTGSVEDQVAWIRAYKAREDVGQEYYFVIERHDATRCGTVRLYDISGDSFTWGSWILDENKPAKAALESAILSFSFGFEGLGLSQACVDVRIANTHAEAFYRRLGMVETERDEQDIYFTYARSRFDADRAGFLAVLKGESER</sequence>
<feature type="domain" description="N-acetyltransferase" evidence="1">
    <location>
        <begin position="9"/>
        <end position="144"/>
    </location>
</feature>
<dbReference type="EMBL" id="QKZQ01000012">
    <property type="protein sequence ID" value="PZX40652.1"/>
    <property type="molecule type" value="Genomic_DNA"/>
</dbReference>
<dbReference type="RefSeq" id="WP_071470069.1">
    <property type="nucleotide sequence ID" value="NZ_MEHT01000023.1"/>
</dbReference>
<dbReference type="AlphaFoldDB" id="A0A2W7RRF9"/>
<evidence type="ECO:0000313" key="2">
    <source>
        <dbReference type="EMBL" id="PZX40652.1"/>
    </source>
</evidence>
<dbReference type="GO" id="GO:0016747">
    <property type="term" value="F:acyltransferase activity, transferring groups other than amino-acyl groups"/>
    <property type="evidence" value="ECO:0007669"/>
    <property type="project" value="InterPro"/>
</dbReference>
<reference evidence="2 3" key="1">
    <citation type="submission" date="2018-06" db="EMBL/GenBank/DDBJ databases">
        <title>Genomic Encyclopedia of Archaeal and Bacterial Type Strains, Phase II (KMG-II): from individual species to whole genera.</title>
        <authorList>
            <person name="Goeker M."/>
        </authorList>
    </citation>
    <scope>NUCLEOTIDE SEQUENCE [LARGE SCALE GENOMIC DNA]</scope>
    <source>
        <strain evidence="2 3">DSM 13087</strain>
    </source>
</reference>
<evidence type="ECO:0000313" key="3">
    <source>
        <dbReference type="Proteomes" id="UP000249364"/>
    </source>
</evidence>
<dbReference type="InterPro" id="IPR016181">
    <property type="entry name" value="Acyl_CoA_acyltransferase"/>
</dbReference>
<dbReference type="SUPFAM" id="SSF55729">
    <property type="entry name" value="Acyl-CoA N-acyltransferases (Nat)"/>
    <property type="match status" value="1"/>
</dbReference>
<name>A0A2W7RRF9_9RHOB</name>
<proteinExistence type="predicted"/>
<dbReference type="Pfam" id="PF13302">
    <property type="entry name" value="Acetyltransf_3"/>
    <property type="match status" value="1"/>
</dbReference>
<accession>A0A2W7RRF9</accession>
<evidence type="ECO:0000259" key="1">
    <source>
        <dbReference type="Pfam" id="PF13302"/>
    </source>
</evidence>
<dbReference type="Gene3D" id="3.40.630.30">
    <property type="match status" value="1"/>
</dbReference>
<dbReference type="OrthoDB" id="2049878at2"/>
<dbReference type="InterPro" id="IPR000182">
    <property type="entry name" value="GNAT_dom"/>
</dbReference>
<comment type="caution">
    <text evidence="2">The sequence shown here is derived from an EMBL/GenBank/DDBJ whole genome shotgun (WGS) entry which is preliminary data.</text>
</comment>
<organism evidence="2 3">
    <name type="scientific">Roseinatronobacter thiooxidans</name>
    <dbReference type="NCBI Taxonomy" id="121821"/>
    <lineage>
        <taxon>Bacteria</taxon>
        <taxon>Pseudomonadati</taxon>
        <taxon>Pseudomonadota</taxon>
        <taxon>Alphaproteobacteria</taxon>
        <taxon>Rhodobacterales</taxon>
        <taxon>Paracoccaceae</taxon>
        <taxon>Roseinatronobacter</taxon>
    </lineage>
</organism>
<protein>
    <submittedName>
        <fullName evidence="2">RimJ/RimL family protein N-acetyltransferase</fullName>
    </submittedName>
</protein>